<sequence>MRYSIDGDLCTGHGRCYSLAPGVFEADDDGFNAERGSEGEVEPGREDTAVLGAESCPEQAIRIVRVRTQPVSADG</sequence>
<dbReference type="SUPFAM" id="SSF54862">
    <property type="entry name" value="4Fe-4S ferredoxins"/>
    <property type="match status" value="1"/>
</dbReference>
<accession>A0A2S8IP86</accession>
<evidence type="ECO:0000259" key="8">
    <source>
        <dbReference type="PROSITE" id="PS51379"/>
    </source>
</evidence>
<keyword evidence="6" id="KW-0411">Iron-sulfur</keyword>
<reference evidence="10" key="1">
    <citation type="submission" date="2018-02" db="EMBL/GenBank/DDBJ databases">
        <title>Draft genome sequencing of Rhodococcus opacus KU647198.</title>
        <authorList>
            <person name="Zheng B.-X."/>
        </authorList>
    </citation>
    <scope>NUCLEOTIDE SEQUENCE [LARGE SCALE GENOMIC DNA]</scope>
    <source>
        <strain evidence="10">04-OD7</strain>
    </source>
</reference>
<evidence type="ECO:0000256" key="6">
    <source>
        <dbReference type="ARBA" id="ARBA00023014"/>
    </source>
</evidence>
<evidence type="ECO:0000256" key="4">
    <source>
        <dbReference type="ARBA" id="ARBA00022982"/>
    </source>
</evidence>
<dbReference type="Pfam" id="PF13459">
    <property type="entry name" value="Fer4_15"/>
    <property type="match status" value="1"/>
</dbReference>
<dbReference type="PANTHER" id="PTHR36923">
    <property type="entry name" value="FERREDOXIN"/>
    <property type="match status" value="1"/>
</dbReference>
<dbReference type="PROSITE" id="PS51379">
    <property type="entry name" value="4FE4S_FER_2"/>
    <property type="match status" value="1"/>
</dbReference>
<keyword evidence="5" id="KW-0408">Iron</keyword>
<protein>
    <submittedName>
        <fullName evidence="9">Ferredoxin</fullName>
    </submittedName>
</protein>
<evidence type="ECO:0000256" key="5">
    <source>
        <dbReference type="ARBA" id="ARBA00023004"/>
    </source>
</evidence>
<dbReference type="GO" id="GO:0046872">
    <property type="term" value="F:metal ion binding"/>
    <property type="evidence" value="ECO:0007669"/>
    <property type="project" value="UniProtKB-KW"/>
</dbReference>
<dbReference type="RefSeq" id="WP_105422059.1">
    <property type="nucleotide sequence ID" value="NZ_PUIO01000063.1"/>
</dbReference>
<organism evidence="9 10">
    <name type="scientific">Rhodococcus opacus</name>
    <name type="common">Nocardia opaca</name>
    <dbReference type="NCBI Taxonomy" id="37919"/>
    <lineage>
        <taxon>Bacteria</taxon>
        <taxon>Bacillati</taxon>
        <taxon>Actinomycetota</taxon>
        <taxon>Actinomycetes</taxon>
        <taxon>Mycobacteriales</taxon>
        <taxon>Nocardiaceae</taxon>
        <taxon>Rhodococcus</taxon>
    </lineage>
</organism>
<name>A0A2S8IP86_RHOOP</name>
<proteinExistence type="predicted"/>
<evidence type="ECO:0000313" key="9">
    <source>
        <dbReference type="EMBL" id="PQP16553.1"/>
    </source>
</evidence>
<evidence type="ECO:0000313" key="10">
    <source>
        <dbReference type="Proteomes" id="UP000239290"/>
    </source>
</evidence>
<feature type="domain" description="4Fe-4S ferredoxin-type" evidence="8">
    <location>
        <begin position="1"/>
        <end position="29"/>
    </location>
</feature>
<dbReference type="Proteomes" id="UP000239290">
    <property type="component" value="Unassembled WGS sequence"/>
</dbReference>
<dbReference type="PANTHER" id="PTHR36923:SF3">
    <property type="entry name" value="FERREDOXIN"/>
    <property type="match status" value="1"/>
</dbReference>
<dbReference type="InterPro" id="IPR051269">
    <property type="entry name" value="Fe-S_cluster_ET"/>
</dbReference>
<evidence type="ECO:0000256" key="2">
    <source>
        <dbReference type="ARBA" id="ARBA00022448"/>
    </source>
</evidence>
<comment type="cofactor">
    <cofactor evidence="1">
        <name>[3Fe-4S] cluster</name>
        <dbReference type="ChEBI" id="CHEBI:21137"/>
    </cofactor>
</comment>
<dbReference type="GO" id="GO:0051538">
    <property type="term" value="F:3 iron, 4 sulfur cluster binding"/>
    <property type="evidence" value="ECO:0007669"/>
    <property type="project" value="UniProtKB-KW"/>
</dbReference>
<evidence type="ECO:0000256" key="1">
    <source>
        <dbReference type="ARBA" id="ARBA00001927"/>
    </source>
</evidence>
<dbReference type="InterPro" id="IPR017896">
    <property type="entry name" value="4Fe4S_Fe-S-bd"/>
</dbReference>
<comment type="caution">
    <text evidence="9">The sequence shown here is derived from an EMBL/GenBank/DDBJ whole genome shotgun (WGS) entry which is preliminary data.</text>
</comment>
<keyword evidence="3" id="KW-0479">Metal-binding</keyword>
<dbReference type="AlphaFoldDB" id="A0A2S8IP86"/>
<evidence type="ECO:0000256" key="7">
    <source>
        <dbReference type="ARBA" id="ARBA00023291"/>
    </source>
</evidence>
<dbReference type="Gene3D" id="3.30.70.20">
    <property type="match status" value="1"/>
</dbReference>
<gene>
    <name evidence="9" type="ORF">C5613_36340</name>
</gene>
<keyword evidence="4" id="KW-0249">Electron transport</keyword>
<keyword evidence="7" id="KW-0003">3Fe-4S</keyword>
<keyword evidence="2" id="KW-0813">Transport</keyword>
<dbReference type="EMBL" id="PUIO01000063">
    <property type="protein sequence ID" value="PQP16553.1"/>
    <property type="molecule type" value="Genomic_DNA"/>
</dbReference>
<evidence type="ECO:0000256" key="3">
    <source>
        <dbReference type="ARBA" id="ARBA00022723"/>
    </source>
</evidence>